<dbReference type="PANTHER" id="PTHR32419:SF6">
    <property type="entry name" value="GLUTATHIONE S-TRANSFERASE OMEGA-LIKE 1-RELATED"/>
    <property type="match status" value="1"/>
</dbReference>
<dbReference type="Proteomes" id="UP000029665">
    <property type="component" value="Unassembled WGS sequence"/>
</dbReference>
<dbReference type="STRING" id="5643.A0A060SFS9"/>
<dbReference type="InterPro" id="IPR004045">
    <property type="entry name" value="Glutathione_S-Trfase_N"/>
</dbReference>
<dbReference type="SFLD" id="SFLDG01206">
    <property type="entry name" value="Xi.1"/>
    <property type="match status" value="2"/>
</dbReference>
<feature type="domain" description="GST C-terminal" evidence="1">
    <location>
        <begin position="476"/>
        <end position="602"/>
    </location>
</feature>
<evidence type="ECO:0000313" key="3">
    <source>
        <dbReference type="Proteomes" id="UP000029665"/>
    </source>
</evidence>
<proteinExistence type="predicted"/>
<protein>
    <recommendedName>
        <fullName evidence="1">GST C-terminal domain-containing protein</fullName>
    </recommendedName>
</protein>
<dbReference type="GO" id="GO:0005737">
    <property type="term" value="C:cytoplasm"/>
    <property type="evidence" value="ECO:0007669"/>
    <property type="project" value="TreeGrafter"/>
</dbReference>
<evidence type="ECO:0000313" key="2">
    <source>
        <dbReference type="EMBL" id="CDO71114.1"/>
    </source>
</evidence>
<dbReference type="InterPro" id="IPR016639">
    <property type="entry name" value="GST_Omega/GSH"/>
</dbReference>
<dbReference type="AlphaFoldDB" id="A0A060SFS9"/>
<dbReference type="SUPFAM" id="SSF47616">
    <property type="entry name" value="GST C-terminal domain-like"/>
    <property type="match status" value="2"/>
</dbReference>
<dbReference type="InterPro" id="IPR036249">
    <property type="entry name" value="Thioredoxin-like_sf"/>
</dbReference>
<dbReference type="Gene3D" id="3.40.30.10">
    <property type="entry name" value="Glutaredoxin"/>
    <property type="match status" value="2"/>
</dbReference>
<dbReference type="Pfam" id="PF13409">
    <property type="entry name" value="GST_N_2"/>
    <property type="match status" value="2"/>
</dbReference>
<dbReference type="Gene3D" id="1.20.1050.10">
    <property type="match status" value="2"/>
</dbReference>
<dbReference type="PANTHER" id="PTHR32419">
    <property type="entry name" value="GLUTATHIONYL-HYDROQUINONE REDUCTASE"/>
    <property type="match status" value="1"/>
</dbReference>
<dbReference type="InterPro" id="IPR047047">
    <property type="entry name" value="GST_Omega-like_C"/>
</dbReference>
<feature type="domain" description="GST C-terminal" evidence="1">
    <location>
        <begin position="169"/>
        <end position="295"/>
    </location>
</feature>
<dbReference type="EMBL" id="CCBP010000097">
    <property type="protein sequence ID" value="CDO71114.1"/>
    <property type="molecule type" value="Genomic_DNA"/>
</dbReference>
<dbReference type="GO" id="GO:0004364">
    <property type="term" value="F:glutathione transferase activity"/>
    <property type="evidence" value="ECO:0007669"/>
    <property type="project" value="InterPro"/>
</dbReference>
<dbReference type="InterPro" id="IPR040079">
    <property type="entry name" value="Glutathione_S-Trfase"/>
</dbReference>
<name>A0A060SFS9_PYCCI</name>
<dbReference type="SFLD" id="SFLDS00019">
    <property type="entry name" value="Glutathione_Transferase_(cytos"/>
    <property type="match status" value="2"/>
</dbReference>
<gene>
    <name evidence="2" type="ORF">BN946_scf184844.g118</name>
</gene>
<dbReference type="FunFam" id="3.40.30.10:FF:000162">
    <property type="entry name" value="Glutathione S-transferase Gst3"/>
    <property type="match status" value="1"/>
</dbReference>
<dbReference type="Pfam" id="PF13410">
    <property type="entry name" value="GST_C_2"/>
    <property type="match status" value="2"/>
</dbReference>
<sequence length="626" mass="71615">MSNTNNTCKADISKGLAEADGTFKRKPSSFRKLIEKGGEYVPEKGRYHLYVSYACPWATRTLITRKLKGLEDFIGVTVVSPRMDEHGWPFASVDPFPGADEDPFTGAQHVKDIYLKVQPDYEGRFTVPILWDKKTSTIVNNESAEIVRILNSAFNELLPADKAAIDLYPEAHRKEIDEINEWVYETVNNGVYKAGFATTQKAYEAAVIPLFESLDRLEKILTGKDYLVGNQLTEADVRLFVTIVRFDPVYFGHFKCNIRSIRGGYPAIHLWLRKLYWNNEAFSSTCDFDHIKTSYHWQKNAVRLDAFAGALSEQRADADSKSTTEQDGSFKRKPSSFRDFIQKGGKFEPEKGRYHLYVSYACPWATRTLIVRKIKGLEDFVGVTVVSPRMGEHGWPFASADAFPGADKDPLYDAQHVKDLYLRVKPDYDGRFTVPILWDKKTSTIVNNESSEIIRMFNNGFNEQLPAEKAAIDLYPEHLRKEIDEVNDWVYDTVNNGVYKSGFATTQHAYEAAVKPLFASLDRLEKMLTGKDFLIGDQLTEADVRLFVTIIRFDPVYVGHFKCNIRTIRDGYPAIHLWLRKLYWNNSAFSSTANFEHIKTHYYWSHPHINPHRIVPVGPIPNILPL</sequence>
<organism evidence="2 3">
    <name type="scientific">Pycnoporus cinnabarinus</name>
    <name type="common">Cinnabar-red polypore</name>
    <name type="synonym">Trametes cinnabarina</name>
    <dbReference type="NCBI Taxonomy" id="5643"/>
    <lineage>
        <taxon>Eukaryota</taxon>
        <taxon>Fungi</taxon>
        <taxon>Dikarya</taxon>
        <taxon>Basidiomycota</taxon>
        <taxon>Agaricomycotina</taxon>
        <taxon>Agaricomycetes</taxon>
        <taxon>Polyporales</taxon>
        <taxon>Polyporaceae</taxon>
        <taxon>Trametes</taxon>
    </lineage>
</organism>
<dbReference type="InterPro" id="IPR036282">
    <property type="entry name" value="Glutathione-S-Trfase_C_sf"/>
</dbReference>
<dbReference type="SFLD" id="SFLDG01148">
    <property type="entry name" value="Xi_(cytGST)"/>
    <property type="match status" value="2"/>
</dbReference>
<dbReference type="CDD" id="cd03190">
    <property type="entry name" value="GST_C_Omega_like"/>
    <property type="match status" value="2"/>
</dbReference>
<dbReference type="InterPro" id="IPR010987">
    <property type="entry name" value="Glutathione-S-Trfase_C-like"/>
</dbReference>
<dbReference type="OMA" id="WIAHHEL"/>
<accession>A0A060SFS9</accession>
<dbReference type="PROSITE" id="PS50405">
    <property type="entry name" value="GST_CTER"/>
    <property type="match status" value="2"/>
</dbReference>
<dbReference type="OrthoDB" id="2309723at2759"/>
<comment type="caution">
    <text evidence="2">The sequence shown here is derived from an EMBL/GenBank/DDBJ whole genome shotgun (WGS) entry which is preliminary data.</text>
</comment>
<dbReference type="SUPFAM" id="SSF52833">
    <property type="entry name" value="Thioredoxin-like"/>
    <property type="match status" value="2"/>
</dbReference>
<dbReference type="HOGENOM" id="CLU_436888_0_0_1"/>
<evidence type="ECO:0000259" key="1">
    <source>
        <dbReference type="PROSITE" id="PS50405"/>
    </source>
</evidence>
<keyword evidence="3" id="KW-1185">Reference proteome</keyword>
<reference evidence="2" key="1">
    <citation type="submission" date="2014-01" db="EMBL/GenBank/DDBJ databases">
        <title>The genome of the white-rot fungus Pycnoporus cinnabarinus: a basidiomycete model with a versatile arsenal for lignocellulosic biomass breakdown.</title>
        <authorList>
            <person name="Levasseur A."/>
            <person name="Lomascolo A."/>
            <person name="Ruiz-Duenas F.J."/>
            <person name="Uzan E."/>
            <person name="Piumi F."/>
            <person name="Kues U."/>
            <person name="Ram A.F.J."/>
            <person name="Murat C."/>
            <person name="Haon M."/>
            <person name="Benoit I."/>
            <person name="Arfi Y."/>
            <person name="Chevret D."/>
            <person name="Drula E."/>
            <person name="Kwon M.J."/>
            <person name="Gouret P."/>
            <person name="Lesage-Meessen L."/>
            <person name="Lombard V."/>
            <person name="Mariette J."/>
            <person name="Noirot C."/>
            <person name="Park J."/>
            <person name="Patyshakuliyeva A."/>
            <person name="Wieneger R.A.B."/>
            <person name="Wosten H.A.B."/>
            <person name="Martin F."/>
            <person name="Coutinho P.M."/>
            <person name="de Vries R."/>
            <person name="Martinez A.T."/>
            <person name="Klopp C."/>
            <person name="Pontarotti P."/>
            <person name="Henrissat B."/>
            <person name="Record E."/>
        </authorList>
    </citation>
    <scope>NUCLEOTIDE SEQUENCE [LARGE SCALE GENOMIC DNA]</scope>
    <source>
        <strain evidence="2">BRFM137</strain>
    </source>
</reference>